<proteinExistence type="predicted"/>
<dbReference type="EMBL" id="JBHSDK010000020">
    <property type="protein sequence ID" value="MFC4336434.1"/>
    <property type="molecule type" value="Genomic_DNA"/>
</dbReference>
<dbReference type="RefSeq" id="WP_380622368.1">
    <property type="nucleotide sequence ID" value="NZ_JBHSDK010000020.1"/>
</dbReference>
<accession>A0ABV8U037</accession>
<evidence type="ECO:0008006" key="3">
    <source>
        <dbReference type="Google" id="ProtNLM"/>
    </source>
</evidence>
<organism evidence="1 2">
    <name type="scientific">Salininema proteolyticum</name>
    <dbReference type="NCBI Taxonomy" id="1607685"/>
    <lineage>
        <taxon>Bacteria</taxon>
        <taxon>Bacillati</taxon>
        <taxon>Actinomycetota</taxon>
        <taxon>Actinomycetes</taxon>
        <taxon>Glycomycetales</taxon>
        <taxon>Glycomycetaceae</taxon>
        <taxon>Salininema</taxon>
    </lineage>
</organism>
<evidence type="ECO:0000313" key="2">
    <source>
        <dbReference type="Proteomes" id="UP001595823"/>
    </source>
</evidence>
<dbReference type="Proteomes" id="UP001595823">
    <property type="component" value="Unassembled WGS sequence"/>
</dbReference>
<reference evidence="2" key="1">
    <citation type="journal article" date="2019" name="Int. J. Syst. Evol. Microbiol.">
        <title>The Global Catalogue of Microorganisms (GCM) 10K type strain sequencing project: providing services to taxonomists for standard genome sequencing and annotation.</title>
        <authorList>
            <consortium name="The Broad Institute Genomics Platform"/>
            <consortium name="The Broad Institute Genome Sequencing Center for Infectious Disease"/>
            <person name="Wu L."/>
            <person name="Ma J."/>
        </authorList>
    </citation>
    <scope>NUCLEOTIDE SEQUENCE [LARGE SCALE GENOMIC DNA]</scope>
    <source>
        <strain evidence="2">IBRC-M 10908</strain>
    </source>
</reference>
<gene>
    <name evidence="1" type="ORF">ACFPET_14620</name>
</gene>
<comment type="caution">
    <text evidence="1">The sequence shown here is derived from an EMBL/GenBank/DDBJ whole genome shotgun (WGS) entry which is preliminary data.</text>
</comment>
<name>A0ABV8U037_9ACTN</name>
<sequence length="69" mass="7472">MTFGEDASQVRIGHAPENMAALRNFAIYLLSLLGYDTIPAAIEHVGAKPHVTPINLLGLGRLKQIVHPI</sequence>
<keyword evidence="2" id="KW-1185">Reference proteome</keyword>
<evidence type="ECO:0000313" key="1">
    <source>
        <dbReference type="EMBL" id="MFC4336434.1"/>
    </source>
</evidence>
<protein>
    <recommendedName>
        <fullName evidence="3">Tn3 transposase DDE domain-containing protein</fullName>
    </recommendedName>
</protein>